<gene>
    <name evidence="1" type="ORF">WKV44_09325</name>
</gene>
<dbReference type="RefSeq" id="WP_420070193.1">
    <property type="nucleotide sequence ID" value="NZ_JBCHKQ010000005.1"/>
</dbReference>
<keyword evidence="2" id="KW-1185">Reference proteome</keyword>
<evidence type="ECO:0008006" key="3">
    <source>
        <dbReference type="Google" id="ProtNLM"/>
    </source>
</evidence>
<sequence length="420" mass="45241">MNKKLIPIVLIFLSVFYVFAGDIGITLDSLYAGSYSGSWADPYFSQEVALWGNTMFSDSWGISAEASYKYTTSRDVFVELNELLIMGNLDFGSSYLKINAGRTSFSEFSGKVFAHKGDGLYTEWGSGIFGISAFATYTGLLQLPSSSIVMSNSDYYDVTNNDNPIWGPFASPRLVEGLAVKLNEFAARQSLVISGLFQQDLRADSNLHEGTRVNTQYAGIGISGPLNPKATLSYSLYGYGNMGQYGNNTIIAFMGGGNITLLMPEILGSSISLEGVYSSGDKDSVAVYEGNTTGYDTAFLPVSKTYPGFVYTPALINIFYVGSYITIKPFSGSEIKTLDNIMLMLRPVGIFRSTTGAISSGTLKSSNNGLYLGTEVDMSIIARLLSDLGLSISGGMFMPSGVFEDNSIQTLITASLSITL</sequence>
<dbReference type="InterPro" id="IPR053728">
    <property type="entry name" value="Alginate_Permeability_Chnl"/>
</dbReference>
<reference evidence="1 2" key="1">
    <citation type="submission" date="2024-03" db="EMBL/GenBank/DDBJ databases">
        <title>Ignisphaera cupida sp. nov., a hyperthermophilic hydrolytic archaeon from a hot spring of Kamchatka, and proposal of Ignisphaeraceae fam. nov.</title>
        <authorList>
            <person name="Podosokorskaya O.A."/>
            <person name="Elcheninov A.G."/>
            <person name="Maltseva A.I."/>
            <person name="Zayulina K.S."/>
            <person name="Novikov A."/>
            <person name="Merkel A.Y."/>
        </authorList>
    </citation>
    <scope>NUCLEOTIDE SEQUENCE [LARGE SCALE GENOMIC DNA]</scope>
    <source>
        <strain evidence="1 2">38H-sp</strain>
    </source>
</reference>
<evidence type="ECO:0000313" key="2">
    <source>
        <dbReference type="Proteomes" id="UP001466331"/>
    </source>
</evidence>
<dbReference type="Proteomes" id="UP001466331">
    <property type="component" value="Unassembled WGS sequence"/>
</dbReference>
<organism evidence="1 2">
    <name type="scientific">Rarispira pelagica</name>
    <dbReference type="NCBI Taxonomy" id="3141764"/>
    <lineage>
        <taxon>Bacteria</taxon>
        <taxon>Pseudomonadati</taxon>
        <taxon>Spirochaetota</taxon>
        <taxon>Spirochaetia</taxon>
        <taxon>Winmispirales</taxon>
        <taxon>Winmispiraceae</taxon>
        <taxon>Rarispira</taxon>
    </lineage>
</organism>
<accession>A0ABU9UDJ2</accession>
<dbReference type="EMBL" id="JBCHKQ010000005">
    <property type="protein sequence ID" value="MEM5948742.1"/>
    <property type="molecule type" value="Genomic_DNA"/>
</dbReference>
<dbReference type="Gene3D" id="2.40.160.100">
    <property type="match status" value="1"/>
</dbReference>
<evidence type="ECO:0000313" key="1">
    <source>
        <dbReference type="EMBL" id="MEM5948742.1"/>
    </source>
</evidence>
<protein>
    <recommendedName>
        <fullName evidence="3">DUF5723 domain-containing protein</fullName>
    </recommendedName>
</protein>
<proteinExistence type="predicted"/>
<name>A0ABU9UDJ2_9SPIR</name>
<comment type="caution">
    <text evidence="1">The sequence shown here is derived from an EMBL/GenBank/DDBJ whole genome shotgun (WGS) entry which is preliminary data.</text>
</comment>